<organism evidence="3 4">
    <name type="scientific">Desulfosarcina ovata subsp. ovata</name>
    <dbReference type="NCBI Taxonomy" id="2752305"/>
    <lineage>
        <taxon>Bacteria</taxon>
        <taxon>Pseudomonadati</taxon>
        <taxon>Thermodesulfobacteriota</taxon>
        <taxon>Desulfobacteria</taxon>
        <taxon>Desulfobacterales</taxon>
        <taxon>Desulfosarcinaceae</taxon>
        <taxon>Desulfosarcina</taxon>
    </lineage>
</organism>
<reference evidence="3 4" key="1">
    <citation type="submission" date="2019-11" db="EMBL/GenBank/DDBJ databases">
        <title>Comparative genomics of hydrocarbon-degrading Desulfosarcina strains.</title>
        <authorList>
            <person name="Watanabe M."/>
            <person name="Kojima H."/>
            <person name="Fukui M."/>
        </authorList>
    </citation>
    <scope>NUCLEOTIDE SEQUENCE [LARGE SCALE GENOMIC DNA]</scope>
    <source>
        <strain evidence="3">OXyS1</strain>
        <strain evidence="4">oXyS1</strain>
    </source>
</reference>
<name>A0A5K8A7Y5_9BACT</name>
<dbReference type="InterPro" id="IPR007973">
    <property type="entry name" value="Pilus_assembly_TraE"/>
</dbReference>
<protein>
    <recommendedName>
        <fullName evidence="5">Type IV conjugative transfer system protein TraE</fullName>
    </recommendedName>
</protein>
<evidence type="ECO:0000313" key="4">
    <source>
        <dbReference type="Proteomes" id="UP000422108"/>
    </source>
</evidence>
<accession>A0A5K8A7Y5</accession>
<dbReference type="Proteomes" id="UP000422108">
    <property type="component" value="Chromosome"/>
</dbReference>
<keyword evidence="1" id="KW-0812">Transmembrane</keyword>
<dbReference type="EMBL" id="AP021879">
    <property type="protein sequence ID" value="BBO88170.1"/>
    <property type="molecule type" value="Genomic_DNA"/>
</dbReference>
<evidence type="ECO:0000313" key="2">
    <source>
        <dbReference type="EMBL" id="BBO87487.1"/>
    </source>
</evidence>
<evidence type="ECO:0000313" key="3">
    <source>
        <dbReference type="EMBL" id="BBO88170.1"/>
    </source>
</evidence>
<gene>
    <name evidence="2" type="ORF">DSCOOX_06670</name>
    <name evidence="3" type="ORF">DSCOOX_13500</name>
</gene>
<proteinExistence type="predicted"/>
<evidence type="ECO:0000256" key="1">
    <source>
        <dbReference type="SAM" id="Phobius"/>
    </source>
</evidence>
<keyword evidence="1" id="KW-1133">Transmembrane helix</keyword>
<keyword evidence="4" id="KW-1185">Reference proteome</keyword>
<feature type="transmembrane region" description="Helical" evidence="1">
    <location>
        <begin position="21"/>
        <end position="42"/>
    </location>
</feature>
<dbReference type="Pfam" id="PF05309">
    <property type="entry name" value="TraE"/>
    <property type="match status" value="1"/>
</dbReference>
<evidence type="ECO:0008006" key="5">
    <source>
        <dbReference type="Google" id="ProtNLM"/>
    </source>
</evidence>
<dbReference type="EMBL" id="AP021879">
    <property type="protein sequence ID" value="BBO87487.1"/>
    <property type="molecule type" value="Genomic_DNA"/>
</dbReference>
<keyword evidence="1" id="KW-0472">Membrane</keyword>
<dbReference type="AlphaFoldDB" id="A0A5K8A7Y5"/>
<sequence length="189" mass="22058">MTAMHIKKFINKFDNLKAENRLLKFVIIVIGIGCVVSSILSLQAVKYQKVIILPPAVDKRIVIRGSSVNAEYIELFSKYAMGLLLNYTPRIYDDQINDLLKLTSPGYYPALNRKLIEMKENVKRLAITSMFYPHILRINQEKQEIKILGLRIQTARSQEIEREEKIYMLNYQMINGRFYVDGIQEIEKK</sequence>